<dbReference type="STRING" id="498211.CJA_2547"/>
<evidence type="ECO:0000313" key="9">
    <source>
        <dbReference type="Proteomes" id="UP000001036"/>
    </source>
</evidence>
<accession>B3PL33</accession>
<keyword evidence="2 6" id="KW-0812">Transmembrane</keyword>
<feature type="compositionally biased region" description="Polar residues" evidence="5">
    <location>
        <begin position="137"/>
        <end position="158"/>
    </location>
</feature>
<dbReference type="eggNOG" id="COG1286">
    <property type="taxonomic scope" value="Bacteria"/>
</dbReference>
<dbReference type="Proteomes" id="UP000001036">
    <property type="component" value="Chromosome"/>
</dbReference>
<feature type="domain" description="DUF4124" evidence="7">
    <location>
        <begin position="367"/>
        <end position="393"/>
    </location>
</feature>
<dbReference type="KEGG" id="cja:CJA_2547"/>
<evidence type="ECO:0000259" key="7">
    <source>
        <dbReference type="Pfam" id="PF13511"/>
    </source>
</evidence>
<evidence type="ECO:0000256" key="4">
    <source>
        <dbReference type="ARBA" id="ARBA00023136"/>
    </source>
</evidence>
<dbReference type="GO" id="GO:0009403">
    <property type="term" value="P:toxin biosynthetic process"/>
    <property type="evidence" value="ECO:0007669"/>
    <property type="project" value="InterPro"/>
</dbReference>
<dbReference type="GO" id="GO:0016020">
    <property type="term" value="C:membrane"/>
    <property type="evidence" value="ECO:0007669"/>
    <property type="project" value="UniProtKB-SubCell"/>
</dbReference>
<evidence type="ECO:0000256" key="5">
    <source>
        <dbReference type="SAM" id="MobiDB-lite"/>
    </source>
</evidence>
<evidence type="ECO:0000256" key="6">
    <source>
        <dbReference type="SAM" id="Phobius"/>
    </source>
</evidence>
<name>B3PL33_CELJU</name>
<proteinExistence type="predicted"/>
<keyword evidence="4 6" id="KW-0472">Membrane</keyword>
<dbReference type="PANTHER" id="PTHR37306">
    <property type="entry name" value="COLICIN V PRODUCTION PROTEIN"/>
    <property type="match status" value="1"/>
</dbReference>
<evidence type="ECO:0000256" key="2">
    <source>
        <dbReference type="ARBA" id="ARBA00022692"/>
    </source>
</evidence>
<feature type="transmembrane region" description="Helical" evidence="6">
    <location>
        <begin position="103"/>
        <end position="126"/>
    </location>
</feature>
<feature type="transmembrane region" description="Helical" evidence="6">
    <location>
        <begin position="61"/>
        <end position="83"/>
    </location>
</feature>
<dbReference type="HOGENOM" id="CLU_695785_0_0_6"/>
<organism evidence="8 9">
    <name type="scientific">Cellvibrio japonicus (strain Ueda107)</name>
    <name type="common">Pseudomonas fluorescens subsp. cellulosa</name>
    <dbReference type="NCBI Taxonomy" id="498211"/>
    <lineage>
        <taxon>Bacteria</taxon>
        <taxon>Pseudomonadati</taxon>
        <taxon>Pseudomonadota</taxon>
        <taxon>Gammaproteobacteria</taxon>
        <taxon>Cellvibrionales</taxon>
        <taxon>Cellvibrionaceae</taxon>
        <taxon>Cellvibrio</taxon>
    </lineage>
</organism>
<keyword evidence="9" id="KW-1185">Reference proteome</keyword>
<keyword evidence="3 6" id="KW-1133">Transmembrane helix</keyword>
<feature type="region of interest" description="Disordered" evidence="5">
    <location>
        <begin position="135"/>
        <end position="158"/>
    </location>
</feature>
<evidence type="ECO:0000313" key="8">
    <source>
        <dbReference type="EMBL" id="ACE83999.1"/>
    </source>
</evidence>
<gene>
    <name evidence="8" type="ordered locus">CJA_2547</name>
</gene>
<comment type="subcellular location">
    <subcellularLocation>
        <location evidence="1">Membrane</location>
        <topology evidence="1">Multi-pass membrane protein</topology>
    </subcellularLocation>
</comment>
<dbReference type="PANTHER" id="PTHR37306:SF1">
    <property type="entry name" value="COLICIN V PRODUCTION PROTEIN"/>
    <property type="match status" value="1"/>
</dbReference>
<dbReference type="AlphaFoldDB" id="B3PL33"/>
<sequence length="396" mass="42931">MSLTTIVFFTLVAIFAWRGYQKGFIGSIARLMGWILAYPAAIVFTKPFARWLDTHTALDGLIVYFIAGAIIFLATSFVVTLLLNSLSRLIPDNDFTSVSSRLGGLTMGVLLGGLLGLLAVYGLSLIQKPQIAEPESTVATDSQDAPPTSTTGQSPQVPAVHQLTQAKQSFIEASAKKLIGTATAKAVDITLEDKTTSQVAKAFVEDPQTMLTHVQAISNSGQMRNLMGDEKIQSMLTTGDIHGLMRNPEFQAVMNNEHMRALLAQSNIDSEQSSKATAEKMVAAWNRVNRLKHDPRVIAIVTDPEIQQQLNSPNKLPLMMNPKLNQLMELIFSSDTPDATGAGSYQITDISTDVLKSASSGSEQTTSSSAKTTIYRWTDENGQVHYADQPVNGARP</sequence>
<dbReference type="Pfam" id="PF02674">
    <property type="entry name" value="Colicin_V"/>
    <property type="match status" value="1"/>
</dbReference>
<dbReference type="Pfam" id="PF13511">
    <property type="entry name" value="DUF4124"/>
    <property type="match status" value="1"/>
</dbReference>
<protein>
    <submittedName>
        <fullName evidence="8">Putative CvpA family protein</fullName>
    </submittedName>
</protein>
<dbReference type="InterPro" id="IPR003825">
    <property type="entry name" value="Colicin-V_CvpA"/>
</dbReference>
<evidence type="ECO:0000256" key="1">
    <source>
        <dbReference type="ARBA" id="ARBA00004141"/>
    </source>
</evidence>
<evidence type="ECO:0000256" key="3">
    <source>
        <dbReference type="ARBA" id="ARBA00022989"/>
    </source>
</evidence>
<dbReference type="RefSeq" id="WP_012488143.1">
    <property type="nucleotide sequence ID" value="NC_010995.1"/>
</dbReference>
<feature type="transmembrane region" description="Helical" evidence="6">
    <location>
        <begin position="31"/>
        <end position="49"/>
    </location>
</feature>
<reference evidence="8 9" key="1">
    <citation type="journal article" date="2008" name="J. Bacteriol.">
        <title>Insights into plant cell wall degradation from the genome sequence of the soil bacterium Cellvibrio japonicus.</title>
        <authorList>
            <person name="Deboy R.T."/>
            <person name="Mongodin E.F."/>
            <person name="Fouts D.E."/>
            <person name="Tailford L.E."/>
            <person name="Khouri H."/>
            <person name="Emerson J.B."/>
            <person name="Mohamoud Y."/>
            <person name="Watkins K."/>
            <person name="Henrissat B."/>
            <person name="Gilbert H.J."/>
            <person name="Nelson K.E."/>
        </authorList>
    </citation>
    <scope>NUCLEOTIDE SEQUENCE [LARGE SCALE GENOMIC DNA]</scope>
    <source>
        <strain evidence="8 9">Ueda107</strain>
    </source>
</reference>
<dbReference type="InterPro" id="IPR025392">
    <property type="entry name" value="DUF4124"/>
</dbReference>
<dbReference type="OrthoDB" id="6386792at2"/>
<dbReference type="EMBL" id="CP000934">
    <property type="protein sequence ID" value="ACE83999.1"/>
    <property type="molecule type" value="Genomic_DNA"/>
</dbReference>